<dbReference type="InterPro" id="IPR000719">
    <property type="entry name" value="Prot_kinase_dom"/>
</dbReference>
<dbReference type="GO" id="GO:0004674">
    <property type="term" value="F:protein serine/threonine kinase activity"/>
    <property type="evidence" value="ECO:0007669"/>
    <property type="project" value="TreeGrafter"/>
</dbReference>
<protein>
    <recommendedName>
        <fullName evidence="1">Protein kinase domain-containing protein</fullName>
    </recommendedName>
</protein>
<dbReference type="Gene3D" id="1.10.510.10">
    <property type="entry name" value="Transferase(Phosphotransferase) domain 1"/>
    <property type="match status" value="1"/>
</dbReference>
<evidence type="ECO:0000259" key="1">
    <source>
        <dbReference type="PROSITE" id="PS50011"/>
    </source>
</evidence>
<name>A0AAN8MFL0_9PEZI</name>
<sequence length="271" mass="30688">MTTTGPSISGGGESSRSPIIRSLRDLTLIEAWDNETNKPKYTTFYHVTNDEEVYFGESSKGQKDISFEEFTAALKRVPDDEIYPEVPEDTELTVAPDYLREPQVFVKRPGLVSYEELRGTGYIPKALLDEALIMEQISKSPHPNIIQYFGCRVRRGRITSILLKALDQSLTQHVANPNSDPLDPDKFIGALESAVSHLHSMGLAHNDINPDNIMVKDAMPVLIDFGGCQPFGKRVSSNGTEGWREEFFFTSEKKHDEYSLKKLREWFQKLE</sequence>
<organism evidence="2 3">
    <name type="scientific">Orbilia javanica</name>
    <dbReference type="NCBI Taxonomy" id="47235"/>
    <lineage>
        <taxon>Eukaryota</taxon>
        <taxon>Fungi</taxon>
        <taxon>Dikarya</taxon>
        <taxon>Ascomycota</taxon>
        <taxon>Pezizomycotina</taxon>
        <taxon>Orbiliomycetes</taxon>
        <taxon>Orbiliales</taxon>
        <taxon>Orbiliaceae</taxon>
        <taxon>Orbilia</taxon>
    </lineage>
</organism>
<dbReference type="Pfam" id="PF00069">
    <property type="entry name" value="Pkinase"/>
    <property type="match status" value="1"/>
</dbReference>
<dbReference type="PROSITE" id="PS50011">
    <property type="entry name" value="PROTEIN_KINASE_DOM"/>
    <property type="match status" value="1"/>
</dbReference>
<dbReference type="PANTHER" id="PTHR44167">
    <property type="entry name" value="OVARIAN-SPECIFIC SERINE/THREONINE-PROTEIN KINASE LOK-RELATED"/>
    <property type="match status" value="1"/>
</dbReference>
<evidence type="ECO:0000313" key="2">
    <source>
        <dbReference type="EMBL" id="KAK6331625.1"/>
    </source>
</evidence>
<dbReference type="GO" id="GO:0005634">
    <property type="term" value="C:nucleus"/>
    <property type="evidence" value="ECO:0007669"/>
    <property type="project" value="TreeGrafter"/>
</dbReference>
<dbReference type="GO" id="GO:0005737">
    <property type="term" value="C:cytoplasm"/>
    <property type="evidence" value="ECO:0007669"/>
    <property type="project" value="TreeGrafter"/>
</dbReference>
<dbReference type="EMBL" id="JAVHNR010000010">
    <property type="protein sequence ID" value="KAK6331625.1"/>
    <property type="molecule type" value="Genomic_DNA"/>
</dbReference>
<accession>A0AAN8MFL0</accession>
<evidence type="ECO:0000313" key="3">
    <source>
        <dbReference type="Proteomes" id="UP001313282"/>
    </source>
</evidence>
<dbReference type="SUPFAM" id="SSF56112">
    <property type="entry name" value="Protein kinase-like (PK-like)"/>
    <property type="match status" value="1"/>
</dbReference>
<dbReference type="Proteomes" id="UP001313282">
    <property type="component" value="Unassembled WGS sequence"/>
</dbReference>
<dbReference type="GO" id="GO:0044773">
    <property type="term" value="P:mitotic DNA damage checkpoint signaling"/>
    <property type="evidence" value="ECO:0007669"/>
    <property type="project" value="TreeGrafter"/>
</dbReference>
<dbReference type="PANTHER" id="PTHR44167:SF24">
    <property type="entry name" value="SERINE_THREONINE-PROTEIN KINASE CHK2"/>
    <property type="match status" value="1"/>
</dbReference>
<reference evidence="2 3" key="1">
    <citation type="submission" date="2019-10" db="EMBL/GenBank/DDBJ databases">
        <authorList>
            <person name="Palmer J.M."/>
        </authorList>
    </citation>
    <scope>NUCLEOTIDE SEQUENCE [LARGE SCALE GENOMIC DNA]</scope>
    <source>
        <strain evidence="2 3">TWF718</strain>
    </source>
</reference>
<proteinExistence type="predicted"/>
<dbReference type="AlphaFoldDB" id="A0AAN8MFL0"/>
<dbReference type="InterPro" id="IPR011009">
    <property type="entry name" value="Kinase-like_dom_sf"/>
</dbReference>
<dbReference type="GO" id="GO:0005524">
    <property type="term" value="F:ATP binding"/>
    <property type="evidence" value="ECO:0007669"/>
    <property type="project" value="InterPro"/>
</dbReference>
<keyword evidence="3" id="KW-1185">Reference proteome</keyword>
<feature type="domain" description="Protein kinase" evidence="1">
    <location>
        <begin position="44"/>
        <end position="271"/>
    </location>
</feature>
<comment type="caution">
    <text evidence="2">The sequence shown here is derived from an EMBL/GenBank/DDBJ whole genome shotgun (WGS) entry which is preliminary data.</text>
</comment>
<gene>
    <name evidence="2" type="ORF">TWF718_002174</name>
</gene>